<evidence type="ECO:0000313" key="8">
    <source>
        <dbReference type="EMBL" id="KAK9832256.1"/>
    </source>
</evidence>
<dbReference type="GO" id="GO:0003712">
    <property type="term" value="F:transcription coregulator activity"/>
    <property type="evidence" value="ECO:0007669"/>
    <property type="project" value="InterPro"/>
</dbReference>
<dbReference type="Proteomes" id="UP001438707">
    <property type="component" value="Unassembled WGS sequence"/>
</dbReference>
<keyword evidence="9" id="KW-1185">Reference proteome</keyword>
<comment type="function">
    <text evidence="7">Component of the Mediator complex, a coactivator involved in the regulated transcription of nearly all RNA polymerase II-dependent genes. Mediator functions as a bridge to convey information from gene-specific regulatory proteins to the basal RNA polymerase II transcription machinery. Mediator is recruited to promoters by direct interactions with regulatory proteins and serves as a scaffold for the assembly of a functional preinitiation complex with RNA polymerase II and the general transcription factors.</text>
</comment>
<keyword evidence="3 7" id="KW-0805">Transcription regulation</keyword>
<sequence>MEATQRRQSPADTGCSHEKRFVLELEFVQSLASPGYLQWLSQNRYFENSAFLSYLDYLQYWKQPKYSKFLVYPQCLHFLDLLLQNKDFRAAIAHGPFKEMIHSQQFFFWQHYRSNRLKANSE</sequence>
<accession>A0AAW1RG23</accession>
<dbReference type="PANTHER" id="PTHR13186">
    <property type="entry name" value="MEDIATOR OF RNA POLYMERASE II TRANSCRIPTION SUBUNIT 31"/>
    <property type="match status" value="1"/>
</dbReference>
<gene>
    <name evidence="8" type="ORF">WJX74_004470</name>
</gene>
<dbReference type="GO" id="GO:0006355">
    <property type="term" value="P:regulation of DNA-templated transcription"/>
    <property type="evidence" value="ECO:0007669"/>
    <property type="project" value="InterPro"/>
</dbReference>
<comment type="caution">
    <text evidence="8">The sequence shown here is derived from an EMBL/GenBank/DDBJ whole genome shotgun (WGS) entry which is preliminary data.</text>
</comment>
<comment type="subcellular location">
    <subcellularLocation>
        <location evidence="1 7">Nucleus</location>
    </subcellularLocation>
</comment>
<comment type="subunit">
    <text evidence="7">Component of the Mediator complex.</text>
</comment>
<evidence type="ECO:0000256" key="3">
    <source>
        <dbReference type="ARBA" id="ARBA00023015"/>
    </source>
</evidence>
<evidence type="ECO:0000256" key="7">
    <source>
        <dbReference type="RuleBase" id="RU364129"/>
    </source>
</evidence>
<reference evidence="8 9" key="1">
    <citation type="journal article" date="2024" name="Nat. Commun.">
        <title>Phylogenomics reveals the evolutionary origins of lichenization in chlorophyte algae.</title>
        <authorList>
            <person name="Puginier C."/>
            <person name="Libourel C."/>
            <person name="Otte J."/>
            <person name="Skaloud P."/>
            <person name="Haon M."/>
            <person name="Grisel S."/>
            <person name="Petersen M."/>
            <person name="Berrin J.G."/>
            <person name="Delaux P.M."/>
            <person name="Dal Grande F."/>
            <person name="Keller J."/>
        </authorList>
    </citation>
    <scope>NUCLEOTIDE SEQUENCE [LARGE SCALE GENOMIC DNA]</scope>
    <source>
        <strain evidence="8 9">SAG 2145</strain>
    </source>
</reference>
<dbReference type="Gene3D" id="1.10.10.1340">
    <property type="entry name" value="Mediator of RNA polymerase II, submodule Med31 (Soh1)"/>
    <property type="match status" value="1"/>
</dbReference>
<dbReference type="GO" id="GO:0016592">
    <property type="term" value="C:mediator complex"/>
    <property type="evidence" value="ECO:0007669"/>
    <property type="project" value="InterPro"/>
</dbReference>
<keyword evidence="4 7" id="KW-0010">Activator</keyword>
<evidence type="ECO:0000256" key="2">
    <source>
        <dbReference type="ARBA" id="ARBA00006378"/>
    </source>
</evidence>
<proteinExistence type="inferred from homology"/>
<dbReference type="InterPro" id="IPR008831">
    <property type="entry name" value="Mediator_Med31"/>
</dbReference>
<organism evidence="8 9">
    <name type="scientific">Apatococcus lobatus</name>
    <dbReference type="NCBI Taxonomy" id="904363"/>
    <lineage>
        <taxon>Eukaryota</taxon>
        <taxon>Viridiplantae</taxon>
        <taxon>Chlorophyta</taxon>
        <taxon>core chlorophytes</taxon>
        <taxon>Trebouxiophyceae</taxon>
        <taxon>Chlorellales</taxon>
        <taxon>Chlorellaceae</taxon>
        <taxon>Apatococcus</taxon>
    </lineage>
</organism>
<dbReference type="EMBL" id="JALJOS010000012">
    <property type="protein sequence ID" value="KAK9832256.1"/>
    <property type="molecule type" value="Genomic_DNA"/>
</dbReference>
<dbReference type="InterPro" id="IPR038089">
    <property type="entry name" value="Med31_sf"/>
</dbReference>
<keyword evidence="6 7" id="KW-0539">Nucleus</keyword>
<evidence type="ECO:0000256" key="1">
    <source>
        <dbReference type="ARBA" id="ARBA00004123"/>
    </source>
</evidence>
<dbReference type="AlphaFoldDB" id="A0AAW1RG23"/>
<evidence type="ECO:0000313" key="9">
    <source>
        <dbReference type="Proteomes" id="UP001438707"/>
    </source>
</evidence>
<name>A0AAW1RG23_9CHLO</name>
<dbReference type="Pfam" id="PF05669">
    <property type="entry name" value="Med31"/>
    <property type="match status" value="1"/>
</dbReference>
<comment type="similarity">
    <text evidence="2 7">Belongs to the Mediator complex subunit 31 family.</text>
</comment>
<evidence type="ECO:0000256" key="5">
    <source>
        <dbReference type="ARBA" id="ARBA00023163"/>
    </source>
</evidence>
<evidence type="ECO:0000256" key="4">
    <source>
        <dbReference type="ARBA" id="ARBA00023159"/>
    </source>
</evidence>
<evidence type="ECO:0000256" key="6">
    <source>
        <dbReference type="ARBA" id="ARBA00023242"/>
    </source>
</evidence>
<protein>
    <recommendedName>
        <fullName evidence="7">Mediator of RNA polymerase II transcription subunit 31</fullName>
    </recommendedName>
</protein>
<keyword evidence="5 7" id="KW-0804">Transcription</keyword>